<dbReference type="Gene3D" id="3.40.50.300">
    <property type="entry name" value="P-loop containing nucleotide triphosphate hydrolases"/>
    <property type="match status" value="1"/>
</dbReference>
<dbReference type="HOGENOM" id="CLU_614846_0_0_2"/>
<dbReference type="AlphaFoldDB" id="F8AKB5"/>
<dbReference type="Pfam" id="PF17289">
    <property type="entry name" value="Terminase_6C"/>
    <property type="match status" value="1"/>
</dbReference>
<evidence type="ECO:0000313" key="4">
    <source>
        <dbReference type="Proteomes" id="UP000009296"/>
    </source>
</evidence>
<gene>
    <name evidence="3" type="ordered locus">Metok_0325</name>
</gene>
<dbReference type="Proteomes" id="UP000009296">
    <property type="component" value="Chromosome"/>
</dbReference>
<name>F8AKB5_METOI</name>
<proteinExistence type="predicted"/>
<dbReference type="InterPro" id="IPR027417">
    <property type="entry name" value="P-loop_NTPase"/>
</dbReference>
<sequence>MSISTKLRQYSAQDLKTKLKTDLEFFVAAILKEKLHSAQQKIIDAYISKKYKTIIVAAGRRFGKSKLMAFLLIFLCSTQKNKKYAVIAPFYANARIIFRELKKYIEKSNVLSRLVKRMVESPYMAIEFKTGCTIDFRSADNPTSIRGESYHLVILDEAAFIKDDVVKYVIKPLLLDYDAPLIEISTPNGHNHFYESFLMGKNKQNRHISFRFPTWTNPFLPKNAIEEIKQEVGEDSPVWKQEYCAEFIDNNEAVFNWEYIQQCIDGTIKLLKSGESGHQYVMGVDLAKFEDYTVITVLDVSVKPYKLVYFERFNLMPYSFVADKVKELYQLFNKPQVCMDATGPGAAVVEQVESLNPIGFTFTSKNKLPLITKLQTSIVKNEVLFPYLDQLITELKYFRYVKRKTQLSCEGNGQHDDCVMSLALAIYAAESKHTKIINNYAYTLR</sequence>
<protein>
    <recommendedName>
        <fullName evidence="2">Terminase large subunit gp17-like C-terminal domain-containing protein</fullName>
    </recommendedName>
</protein>
<dbReference type="eggNOG" id="arCOG09550">
    <property type="taxonomic scope" value="Archaea"/>
</dbReference>
<dbReference type="GeneID" id="10772443"/>
<evidence type="ECO:0000256" key="1">
    <source>
        <dbReference type="ARBA" id="ARBA00022612"/>
    </source>
</evidence>
<dbReference type="OrthoDB" id="65740at2157"/>
<evidence type="ECO:0000259" key="2">
    <source>
        <dbReference type="Pfam" id="PF17289"/>
    </source>
</evidence>
<organism evidence="3 4">
    <name type="scientific">Methanothermococcus okinawensis (strain DSM 14208 / JCM 11175 / IH1)</name>
    <dbReference type="NCBI Taxonomy" id="647113"/>
    <lineage>
        <taxon>Archaea</taxon>
        <taxon>Methanobacteriati</taxon>
        <taxon>Methanobacteriota</taxon>
        <taxon>Methanomada group</taxon>
        <taxon>Methanococci</taxon>
        <taxon>Methanococcales</taxon>
        <taxon>Methanococcaceae</taxon>
        <taxon>Methanothermococcus</taxon>
    </lineage>
</organism>
<dbReference type="Pfam" id="PF03237">
    <property type="entry name" value="Terminase_6N"/>
    <property type="match status" value="1"/>
</dbReference>
<dbReference type="KEGG" id="mok:Metok_0325"/>
<reference evidence="3" key="1">
    <citation type="submission" date="2011-05" db="EMBL/GenBank/DDBJ databases">
        <title>Complete sequence of chromosome of Methanothermococcus okinawensis IH1.</title>
        <authorList>
            <consortium name="US DOE Joint Genome Institute"/>
            <person name="Lucas S."/>
            <person name="Han J."/>
            <person name="Lapidus A."/>
            <person name="Cheng J.-F."/>
            <person name="Goodwin L."/>
            <person name="Pitluck S."/>
            <person name="Peters L."/>
            <person name="Mikhailova N."/>
            <person name="Held B."/>
            <person name="Han C."/>
            <person name="Tapia R."/>
            <person name="Land M."/>
            <person name="Hauser L."/>
            <person name="Kyrpides N."/>
            <person name="Ivanova N."/>
            <person name="Pagani I."/>
            <person name="Sieprawska-Lupa M."/>
            <person name="Takai K."/>
            <person name="Miyazaki J."/>
            <person name="Whitman W."/>
            <person name="Woyke T."/>
        </authorList>
    </citation>
    <scope>NUCLEOTIDE SEQUENCE [LARGE SCALE GENOMIC DNA]</scope>
    <source>
        <strain evidence="3">IH1</strain>
    </source>
</reference>
<dbReference type="EMBL" id="CP002792">
    <property type="protein sequence ID" value="AEH06315.1"/>
    <property type="molecule type" value="Genomic_DNA"/>
</dbReference>
<dbReference type="RefSeq" id="WP_013866501.1">
    <property type="nucleotide sequence ID" value="NC_015636.1"/>
</dbReference>
<dbReference type="Gene3D" id="3.30.420.240">
    <property type="match status" value="1"/>
</dbReference>
<feature type="domain" description="Terminase large subunit gp17-like C-terminal" evidence="2">
    <location>
        <begin position="282"/>
        <end position="426"/>
    </location>
</feature>
<dbReference type="SUPFAM" id="SSF52540">
    <property type="entry name" value="P-loop containing nucleoside triphosphate hydrolases"/>
    <property type="match status" value="1"/>
</dbReference>
<keyword evidence="1" id="KW-1188">Viral release from host cell</keyword>
<keyword evidence="4" id="KW-1185">Reference proteome</keyword>
<dbReference type="InterPro" id="IPR035421">
    <property type="entry name" value="Terminase_6C"/>
</dbReference>
<accession>F8AKB5</accession>
<dbReference type="STRING" id="647113.Metok_0325"/>
<evidence type="ECO:0000313" key="3">
    <source>
        <dbReference type="EMBL" id="AEH06315.1"/>
    </source>
</evidence>